<feature type="transmembrane region" description="Helical" evidence="7">
    <location>
        <begin position="190"/>
        <end position="208"/>
    </location>
</feature>
<keyword evidence="4" id="KW-0378">Hydrolase</keyword>
<feature type="non-terminal residue" evidence="9">
    <location>
        <position position="1"/>
    </location>
</feature>
<keyword evidence="10" id="KW-1185">Reference proteome</keyword>
<keyword evidence="3 7" id="KW-0812">Transmembrane</keyword>
<dbReference type="GO" id="GO:0016020">
    <property type="term" value="C:membrane"/>
    <property type="evidence" value="ECO:0007669"/>
    <property type="project" value="UniProtKB-SubCell"/>
</dbReference>
<dbReference type="InterPro" id="IPR000326">
    <property type="entry name" value="PAP2/HPO"/>
</dbReference>
<reference evidence="9 10" key="1">
    <citation type="journal article" date="2021" name="Hortic Res">
        <title>The domestication of Cucurbita argyrosperma as revealed by the genome of its wild relative.</title>
        <authorList>
            <person name="Barrera-Redondo J."/>
            <person name="Sanchez-de la Vega G."/>
            <person name="Aguirre-Liguori J.A."/>
            <person name="Castellanos-Morales G."/>
            <person name="Gutierrez-Guerrero Y.T."/>
            <person name="Aguirre-Dugua X."/>
            <person name="Aguirre-Planter E."/>
            <person name="Tenaillon M.I."/>
            <person name="Lira-Saade R."/>
            <person name="Eguiarte L.E."/>
        </authorList>
    </citation>
    <scope>NUCLEOTIDE SEQUENCE [LARGE SCALE GENOMIC DNA]</scope>
    <source>
        <strain evidence="9">JBR-2021</strain>
    </source>
</reference>
<feature type="transmembrane region" description="Helical" evidence="7">
    <location>
        <begin position="35"/>
        <end position="58"/>
    </location>
</feature>
<comment type="caution">
    <text evidence="9">The sequence shown here is derived from an EMBL/GenBank/DDBJ whole genome shotgun (WGS) entry which is preliminary data.</text>
</comment>
<dbReference type="GO" id="GO:0008195">
    <property type="term" value="F:phosphatidate phosphatase activity"/>
    <property type="evidence" value="ECO:0007669"/>
    <property type="project" value="TreeGrafter"/>
</dbReference>
<accession>A0AAV6M1M9</accession>
<dbReference type="AlphaFoldDB" id="A0AAV6M1M9"/>
<evidence type="ECO:0000256" key="2">
    <source>
        <dbReference type="ARBA" id="ARBA00008816"/>
    </source>
</evidence>
<comment type="similarity">
    <text evidence="2">Belongs to the PA-phosphatase related phosphoesterase family.</text>
</comment>
<organism evidence="9 10">
    <name type="scientific">Cucurbita argyrosperma subsp. sororia</name>
    <dbReference type="NCBI Taxonomy" id="37648"/>
    <lineage>
        <taxon>Eukaryota</taxon>
        <taxon>Viridiplantae</taxon>
        <taxon>Streptophyta</taxon>
        <taxon>Embryophyta</taxon>
        <taxon>Tracheophyta</taxon>
        <taxon>Spermatophyta</taxon>
        <taxon>Magnoliopsida</taxon>
        <taxon>eudicotyledons</taxon>
        <taxon>Gunneridae</taxon>
        <taxon>Pentapetalae</taxon>
        <taxon>rosids</taxon>
        <taxon>fabids</taxon>
        <taxon>Cucurbitales</taxon>
        <taxon>Cucurbitaceae</taxon>
        <taxon>Cucurbiteae</taxon>
        <taxon>Cucurbita</taxon>
    </lineage>
</organism>
<dbReference type="Pfam" id="PF01569">
    <property type="entry name" value="PAP2"/>
    <property type="match status" value="2"/>
</dbReference>
<dbReference type="EMBL" id="JAGKQH010000018">
    <property type="protein sequence ID" value="KAG6573934.1"/>
    <property type="molecule type" value="Genomic_DNA"/>
</dbReference>
<dbReference type="SMART" id="SM00014">
    <property type="entry name" value="acidPPc"/>
    <property type="match status" value="2"/>
</dbReference>
<feature type="domain" description="Phosphatidic acid phosphatase type 2/haloperoxidase" evidence="8">
    <location>
        <begin position="427"/>
        <end position="568"/>
    </location>
</feature>
<dbReference type="Proteomes" id="UP000685013">
    <property type="component" value="Chromosome 18"/>
</dbReference>
<feature type="transmembrane region" description="Helical" evidence="7">
    <location>
        <begin position="393"/>
        <end position="416"/>
    </location>
</feature>
<feature type="transmembrane region" description="Helical" evidence="7">
    <location>
        <begin position="494"/>
        <end position="510"/>
    </location>
</feature>
<feature type="transmembrane region" description="Helical" evidence="7">
    <location>
        <begin position="522"/>
        <end position="541"/>
    </location>
</feature>
<dbReference type="FunFam" id="1.20.144.10:FF:000001">
    <property type="entry name" value="Lipid phosphate phosphatase 2"/>
    <property type="match status" value="1"/>
</dbReference>
<evidence type="ECO:0000259" key="8">
    <source>
        <dbReference type="SMART" id="SM00014"/>
    </source>
</evidence>
<dbReference type="GO" id="GO:0006644">
    <property type="term" value="P:phospholipid metabolic process"/>
    <property type="evidence" value="ECO:0007669"/>
    <property type="project" value="InterPro"/>
</dbReference>
<evidence type="ECO:0000256" key="1">
    <source>
        <dbReference type="ARBA" id="ARBA00004141"/>
    </source>
</evidence>
<feature type="domain" description="Phosphatidic acid phosphatase type 2/haloperoxidase" evidence="8">
    <location>
        <begin position="80"/>
        <end position="205"/>
    </location>
</feature>
<feature type="transmembrane region" description="Helical" evidence="7">
    <location>
        <begin position="159"/>
        <end position="178"/>
    </location>
</feature>
<evidence type="ECO:0000256" key="6">
    <source>
        <dbReference type="ARBA" id="ARBA00023136"/>
    </source>
</evidence>
<comment type="subcellular location">
    <subcellularLocation>
        <location evidence="1">Membrane</location>
        <topology evidence="1">Multi-pass membrane protein</topology>
    </subcellularLocation>
</comment>
<feature type="transmembrane region" description="Helical" evidence="7">
    <location>
        <begin position="353"/>
        <end position="373"/>
    </location>
</feature>
<evidence type="ECO:0000256" key="4">
    <source>
        <dbReference type="ARBA" id="ARBA00022801"/>
    </source>
</evidence>
<gene>
    <name evidence="9" type="primary">LPP2</name>
    <name evidence="9" type="ORF">SDJN03_27821</name>
</gene>
<evidence type="ECO:0000256" key="5">
    <source>
        <dbReference type="ARBA" id="ARBA00022989"/>
    </source>
</evidence>
<dbReference type="GO" id="GO:0046839">
    <property type="term" value="P:phospholipid dephosphorylation"/>
    <property type="evidence" value="ECO:0007669"/>
    <property type="project" value="TreeGrafter"/>
</dbReference>
<dbReference type="InterPro" id="IPR043216">
    <property type="entry name" value="PAP-like"/>
</dbReference>
<name>A0AAV6M1M9_9ROSI</name>
<dbReference type="PANTHER" id="PTHR10165">
    <property type="entry name" value="LIPID PHOSPHATE PHOSPHATASE"/>
    <property type="match status" value="1"/>
</dbReference>
<feature type="transmembrane region" description="Helical" evidence="7">
    <location>
        <begin position="553"/>
        <end position="571"/>
    </location>
</feature>
<sequence length="638" mass="71716">MACFSSSNGFQRFQGVDPPVLTIRSHGANVAKNHLLDWLILLILVVVEVILVSVHPFYRYVGKDMMTDLRFPFKDNTVPVWSVPLYAVILPILIFLIVYIRRRDVYDLHHAVLGLLFSVLITAIITDAIKNGVGSFAGLGFLAFYISGKIQAFDGRGHVAKLCLVFLPLLGAALVGVSRVDDYWHHWQDVFAGAIIGLVVSGFCYLQFFPPPYSGNGWGPYAYFKAHEEHHARANATPRSAAIVDDVLVEEEQTTPNGDTYFVPTPLHNQTEGDSLPRSEFPPVFSATRFCIQIPDGIWFIVFSPCLLLSLSVLHLPSNLNPLFTDKMPEIQLGTHTVRSHGARLLRIHIQDWLILLLLIVIEVVLNVIEPFHHFVGQEMMTDLKFPLQDNTVPLWAVPIIAILMPFVVFIIYYFIRKDVYDLHHAILGLLFAVLISGVMTDAIKDAVGRPRPDFFWRCFPDGKGVFDKITTGVLCTGDKNVIKEGYKSFPSGHTSWSFAGLGFLAWYLSGKIRAFDQRGHIAKLCIVFLPLLVAALVGVTRVDDYWHHWQDVFAGGLLGLTIASFCYLQFFPAPYHIDGWGPHAYFQMLAESRNEVQASSPNANNIHAQPSEIESVYIQPQHEMRFNTQDSSPMLNR</sequence>
<dbReference type="PANTHER" id="PTHR10165:SF35">
    <property type="entry name" value="RE23632P"/>
    <property type="match status" value="1"/>
</dbReference>
<keyword evidence="6 7" id="KW-0472">Membrane</keyword>
<evidence type="ECO:0000256" key="7">
    <source>
        <dbReference type="SAM" id="Phobius"/>
    </source>
</evidence>
<evidence type="ECO:0000313" key="9">
    <source>
        <dbReference type="EMBL" id="KAG6573934.1"/>
    </source>
</evidence>
<evidence type="ECO:0000313" key="10">
    <source>
        <dbReference type="Proteomes" id="UP000685013"/>
    </source>
</evidence>
<feature type="transmembrane region" description="Helical" evidence="7">
    <location>
        <begin position="78"/>
        <end position="100"/>
    </location>
</feature>
<evidence type="ECO:0000256" key="3">
    <source>
        <dbReference type="ARBA" id="ARBA00022692"/>
    </source>
</evidence>
<proteinExistence type="inferred from homology"/>
<keyword evidence="5 7" id="KW-1133">Transmembrane helix</keyword>
<protein>
    <submittedName>
        <fullName evidence="9">Lipid phosphate phosphatase 2</fullName>
    </submittedName>
</protein>
<feature type="transmembrane region" description="Helical" evidence="7">
    <location>
        <begin position="107"/>
        <end position="125"/>
    </location>
</feature>
<dbReference type="CDD" id="cd03390">
    <property type="entry name" value="PAP2_containing_1_like"/>
    <property type="match status" value="2"/>
</dbReference>
<feature type="transmembrane region" description="Helical" evidence="7">
    <location>
        <begin position="423"/>
        <end position="444"/>
    </location>
</feature>